<name>A0ABW2LAC9_9BACT</name>
<protein>
    <submittedName>
        <fullName evidence="2">YwqG family protein</fullName>
    </submittedName>
</protein>
<evidence type="ECO:0000313" key="3">
    <source>
        <dbReference type="Proteomes" id="UP001596472"/>
    </source>
</evidence>
<dbReference type="InterPro" id="IPR015315">
    <property type="entry name" value="DUF1963"/>
</dbReference>
<proteinExistence type="predicted"/>
<reference evidence="3" key="1">
    <citation type="journal article" date="2019" name="Int. J. Syst. Evol. Microbiol.">
        <title>The Global Catalogue of Microorganisms (GCM) 10K type strain sequencing project: providing services to taxonomists for standard genome sequencing and annotation.</title>
        <authorList>
            <consortium name="The Broad Institute Genomics Platform"/>
            <consortium name="The Broad Institute Genome Sequencing Center for Infectious Disease"/>
            <person name="Wu L."/>
            <person name="Ma J."/>
        </authorList>
    </citation>
    <scope>NUCLEOTIDE SEQUENCE [LARGE SCALE GENOMIC DNA]</scope>
    <source>
        <strain evidence="3">CGMCC 4.1467</strain>
    </source>
</reference>
<evidence type="ECO:0000313" key="2">
    <source>
        <dbReference type="EMBL" id="MFC7338254.1"/>
    </source>
</evidence>
<dbReference type="Proteomes" id="UP001596472">
    <property type="component" value="Unassembled WGS sequence"/>
</dbReference>
<keyword evidence="3" id="KW-1185">Reference proteome</keyword>
<feature type="transmembrane region" description="Helical" evidence="1">
    <location>
        <begin position="17"/>
        <end position="50"/>
    </location>
</feature>
<dbReference type="Gene3D" id="2.30.320.10">
    <property type="entry name" value="YwqG-like"/>
    <property type="match status" value="1"/>
</dbReference>
<gene>
    <name evidence="2" type="ORF">ACFQY0_13755</name>
</gene>
<keyword evidence="1" id="KW-1133">Transmembrane helix</keyword>
<dbReference type="PANTHER" id="PTHR36436:SF6">
    <property type="entry name" value="SLL5081 PROTEIN"/>
    <property type="match status" value="1"/>
</dbReference>
<dbReference type="PANTHER" id="PTHR36436">
    <property type="entry name" value="SLL5081 PROTEIN"/>
    <property type="match status" value="1"/>
</dbReference>
<evidence type="ECO:0000256" key="1">
    <source>
        <dbReference type="SAM" id="Phobius"/>
    </source>
</evidence>
<sequence length="414" mass="45489">MATYEIDGLEKWKRSAAIWGAIGLLGAITIKLSLVLIGMSILFGAIAAAISIALTARNKAQFSVFITYTFLALVLGIGWSQKEKPKALYYLSLGSLFISAEAVASGILGKRLVDRLNHKHSNILSVLESVSEKSSRRPLEAASPRSTPADVLDHFLTSLPEPFATEARAFAKPVILANPFRSLESLPPETSCLSGAALLHPAQAWPEHHGAPLDFLAQIHLPELPESEHPGPSTGLLSFFFASESDAWGHDESDLGTCAIIYHPDTHGLSQVLKPHTGPHPPLRKPLRFHRVDAFTPSEDFEDRFQDLIESTDDETGERLDDLHHALADNGPPESHRVFSLPLLIQGDMGDELLTASRAYGLPEQTHWTLLLQLDSDPDLGWCWGDAGYLYFWVPTDDLKAGRFDRPWAVLQCT</sequence>
<keyword evidence="1" id="KW-0812">Transmembrane</keyword>
<dbReference type="SUPFAM" id="SSF103032">
    <property type="entry name" value="Hypothetical protein YwqG"/>
    <property type="match status" value="1"/>
</dbReference>
<feature type="transmembrane region" description="Helical" evidence="1">
    <location>
        <begin position="62"/>
        <end position="81"/>
    </location>
</feature>
<dbReference type="Pfam" id="PF09234">
    <property type="entry name" value="DUF1963"/>
    <property type="match status" value="1"/>
</dbReference>
<comment type="caution">
    <text evidence="2">The sequence shown here is derived from an EMBL/GenBank/DDBJ whole genome shotgun (WGS) entry which is preliminary data.</text>
</comment>
<dbReference type="InterPro" id="IPR035948">
    <property type="entry name" value="YwqG-like_sf"/>
</dbReference>
<keyword evidence="1" id="KW-0472">Membrane</keyword>
<accession>A0ABW2LAC9</accession>
<dbReference type="RefSeq" id="WP_379713358.1">
    <property type="nucleotide sequence ID" value="NZ_JBHTBS010000007.1"/>
</dbReference>
<organism evidence="2 3">
    <name type="scientific">Haloferula chungangensis</name>
    <dbReference type="NCBI Taxonomy" id="1048331"/>
    <lineage>
        <taxon>Bacteria</taxon>
        <taxon>Pseudomonadati</taxon>
        <taxon>Verrucomicrobiota</taxon>
        <taxon>Verrucomicrobiia</taxon>
        <taxon>Verrucomicrobiales</taxon>
        <taxon>Verrucomicrobiaceae</taxon>
        <taxon>Haloferula</taxon>
    </lineage>
</organism>
<feature type="transmembrane region" description="Helical" evidence="1">
    <location>
        <begin position="87"/>
        <end position="109"/>
    </location>
</feature>
<dbReference type="EMBL" id="JBHTBS010000007">
    <property type="protein sequence ID" value="MFC7338254.1"/>
    <property type="molecule type" value="Genomic_DNA"/>
</dbReference>